<comment type="caution">
    <text evidence="5">The sequence shown here is derived from an EMBL/GenBank/DDBJ whole genome shotgun (WGS) entry which is preliminary data.</text>
</comment>
<evidence type="ECO:0000256" key="3">
    <source>
        <dbReference type="SAM" id="MobiDB-lite"/>
    </source>
</evidence>
<accession>A0A225DMA2</accession>
<dbReference type="InterPro" id="IPR001789">
    <property type="entry name" value="Sig_transdc_resp-reg_receiver"/>
</dbReference>
<proteinExistence type="predicted"/>
<dbReference type="AlphaFoldDB" id="A0A225DMA2"/>
<dbReference type="PANTHER" id="PTHR44591:SF3">
    <property type="entry name" value="RESPONSE REGULATORY DOMAIN-CONTAINING PROTEIN"/>
    <property type="match status" value="1"/>
</dbReference>
<dbReference type="GO" id="GO:0032259">
    <property type="term" value="P:methylation"/>
    <property type="evidence" value="ECO:0007669"/>
    <property type="project" value="UniProtKB-KW"/>
</dbReference>
<dbReference type="PROSITE" id="PS50110">
    <property type="entry name" value="RESPONSE_REGULATORY"/>
    <property type="match status" value="1"/>
</dbReference>
<evidence type="ECO:0000313" key="6">
    <source>
        <dbReference type="Proteomes" id="UP000214646"/>
    </source>
</evidence>
<dbReference type="Proteomes" id="UP000214646">
    <property type="component" value="Unassembled WGS sequence"/>
</dbReference>
<evidence type="ECO:0000313" key="5">
    <source>
        <dbReference type="EMBL" id="OWK42133.1"/>
    </source>
</evidence>
<dbReference type="SUPFAM" id="SSF58104">
    <property type="entry name" value="Methyl-accepting chemotaxis protein (MCP) signaling domain"/>
    <property type="match status" value="1"/>
</dbReference>
<gene>
    <name evidence="5" type="ORF">FRUB_04211</name>
</gene>
<dbReference type="PANTHER" id="PTHR44591">
    <property type="entry name" value="STRESS RESPONSE REGULATOR PROTEIN 1"/>
    <property type="match status" value="1"/>
</dbReference>
<feature type="region of interest" description="Disordered" evidence="3">
    <location>
        <begin position="190"/>
        <end position="210"/>
    </location>
</feature>
<protein>
    <submittedName>
        <fullName evidence="5">Chemotaxis protein methyltransferase CheR</fullName>
    </submittedName>
</protein>
<keyword evidence="5" id="KW-0808">Transferase</keyword>
<reference evidence="6" key="1">
    <citation type="submission" date="2017-06" db="EMBL/GenBank/DDBJ databases">
        <title>Genome analysis of Fimbriiglobus ruber SP5, the first member of the order Planctomycetales with confirmed chitinolytic capability.</title>
        <authorList>
            <person name="Ravin N.V."/>
            <person name="Rakitin A.L."/>
            <person name="Ivanova A.A."/>
            <person name="Beletsky A.V."/>
            <person name="Kulichevskaya I.S."/>
            <person name="Mardanov A.V."/>
            <person name="Dedysh S.N."/>
        </authorList>
    </citation>
    <scope>NUCLEOTIDE SEQUENCE [LARGE SCALE GENOMIC DNA]</scope>
    <source>
        <strain evidence="6">SP5</strain>
    </source>
</reference>
<name>A0A225DMA2_9BACT</name>
<feature type="modified residue" description="4-aspartylphosphate" evidence="2">
    <location>
        <position position="53"/>
    </location>
</feature>
<dbReference type="EMBL" id="NIDE01000005">
    <property type="protein sequence ID" value="OWK42133.1"/>
    <property type="molecule type" value="Genomic_DNA"/>
</dbReference>
<dbReference type="SUPFAM" id="SSF52172">
    <property type="entry name" value="CheY-like"/>
    <property type="match status" value="1"/>
</dbReference>
<evidence type="ECO:0000256" key="1">
    <source>
        <dbReference type="ARBA" id="ARBA00022553"/>
    </source>
</evidence>
<dbReference type="InterPro" id="IPR011006">
    <property type="entry name" value="CheY-like_superfamily"/>
</dbReference>
<evidence type="ECO:0000259" key="4">
    <source>
        <dbReference type="PROSITE" id="PS50110"/>
    </source>
</evidence>
<evidence type="ECO:0000256" key="2">
    <source>
        <dbReference type="PROSITE-ProRule" id="PRU00169"/>
    </source>
</evidence>
<feature type="domain" description="Response regulatory" evidence="4">
    <location>
        <begin position="4"/>
        <end position="120"/>
    </location>
</feature>
<dbReference type="Pfam" id="PF00072">
    <property type="entry name" value="Response_reg"/>
    <property type="match status" value="1"/>
</dbReference>
<dbReference type="Gene3D" id="3.40.50.2300">
    <property type="match status" value="1"/>
</dbReference>
<sequence length="210" mass="23682">MALRILIVDDNRDAADSLALILGLWEHNVEVAYDGEEGLQKAVATAPDCLILDINMPRMDGYTLAQLVRNEPLLEKAKLMALSALSDPTHVKRTEEAGFDYRLTKPVGFDELGRMLQMIEHVMSLAKQTEELAKRNIEVAERTEAIAVRTEGIARRSEAVAGETMDLLQEVKEEMKEVKNDVREMRQELKEIKDKVDRADDGEGWKHPGE</sequence>
<dbReference type="SMART" id="SM00448">
    <property type="entry name" value="REC"/>
    <property type="match status" value="1"/>
</dbReference>
<dbReference type="InterPro" id="IPR050595">
    <property type="entry name" value="Bact_response_regulator"/>
</dbReference>
<keyword evidence="6" id="KW-1185">Reference proteome</keyword>
<keyword evidence="5" id="KW-0489">Methyltransferase</keyword>
<dbReference type="GO" id="GO:0008168">
    <property type="term" value="F:methyltransferase activity"/>
    <property type="evidence" value="ECO:0007669"/>
    <property type="project" value="UniProtKB-KW"/>
</dbReference>
<keyword evidence="1 2" id="KW-0597">Phosphoprotein</keyword>
<dbReference type="GO" id="GO:0000160">
    <property type="term" value="P:phosphorelay signal transduction system"/>
    <property type="evidence" value="ECO:0007669"/>
    <property type="project" value="InterPro"/>
</dbReference>
<organism evidence="5 6">
    <name type="scientific">Fimbriiglobus ruber</name>
    <dbReference type="NCBI Taxonomy" id="1908690"/>
    <lineage>
        <taxon>Bacteria</taxon>
        <taxon>Pseudomonadati</taxon>
        <taxon>Planctomycetota</taxon>
        <taxon>Planctomycetia</taxon>
        <taxon>Gemmatales</taxon>
        <taxon>Gemmataceae</taxon>
        <taxon>Fimbriiglobus</taxon>
    </lineage>
</organism>